<feature type="active site" description="Proton donor" evidence="8">
    <location>
        <position position="345"/>
    </location>
</feature>
<dbReference type="GO" id="GO:0016854">
    <property type="term" value="F:racemase and epimerase activity"/>
    <property type="evidence" value="ECO:0007669"/>
    <property type="project" value="UniProtKB-ARBA"/>
</dbReference>
<evidence type="ECO:0000256" key="1">
    <source>
        <dbReference type="ARBA" id="ARBA00001936"/>
    </source>
</evidence>
<dbReference type="SUPFAM" id="SSF54826">
    <property type="entry name" value="Enolase N-terminal domain-like"/>
    <property type="match status" value="1"/>
</dbReference>
<keyword evidence="7 10" id="KW-0413">Isomerase</keyword>
<dbReference type="Pfam" id="PF13378">
    <property type="entry name" value="MR_MLE_C"/>
    <property type="match status" value="1"/>
</dbReference>
<dbReference type="InterPro" id="IPR013341">
    <property type="entry name" value="Mandelate_racemase_N_dom"/>
</dbReference>
<proteinExistence type="inferred from homology"/>
<gene>
    <name evidence="10" type="ORF">JOH49_008139</name>
</gene>
<dbReference type="SFLD" id="SFLDG01258">
    <property type="entry name" value="(chloro)muconate_cycloisomeras"/>
    <property type="match status" value="1"/>
</dbReference>
<dbReference type="InterPro" id="IPR013342">
    <property type="entry name" value="Mandelate_racemase_C"/>
</dbReference>
<dbReference type="PROSITE" id="PS00909">
    <property type="entry name" value="MR_MLE_2"/>
    <property type="match status" value="1"/>
</dbReference>
<dbReference type="EC" id="5.5.1.1" evidence="10"/>
<dbReference type="SUPFAM" id="SSF51604">
    <property type="entry name" value="Enolase C-terminal domain-like"/>
    <property type="match status" value="1"/>
</dbReference>
<dbReference type="PANTHER" id="PTHR48073">
    <property type="entry name" value="O-SUCCINYLBENZOATE SYNTHASE-RELATED"/>
    <property type="match status" value="1"/>
</dbReference>
<sequence>MSRAVIEIAEPVERVQAHAKDTAIRSIRATIVEAPTRRRHKLSNTEVTHQGYVLVRVLLDNGVTGIGEASTLGGPRWAEESVESIKAAVTNYLAPALLGQPALAFEANALRMSKAATRNFAAKGAIESALLDAAGKTLGLPASALLGGAVRERMEVIWALASGDSGQEVEEAKEKLRRREHRQFKIKFGFNRPQADLKRLQALRAGLGDDVRLIVDVNQGWTEAECIRFMPALEELDVALIEQPVSALQLEAMARVAARTSIPLLVDEAAFTKEDIARAGAMGCGSVYSLKLVKSGGLFEMKRAAAVAAAHGLELYGGCLLESSIGAAAHLAAFATLPRLEWGTEHFGPRILVEDLVVNPIRFDEFEICAPDGPGLGVEVDEDKIRAFARKD</sequence>
<dbReference type="InterPro" id="IPR029017">
    <property type="entry name" value="Enolase-like_N"/>
</dbReference>
<protein>
    <submittedName>
        <fullName evidence="10">Muconate cycloisomerase</fullName>
        <ecNumber evidence="10">5.5.1.1</ecNumber>
    </submittedName>
</protein>
<dbReference type="RefSeq" id="WP_050999458.1">
    <property type="nucleotide sequence ID" value="NZ_CP126034.1"/>
</dbReference>
<feature type="active site" description="Proton acceptor" evidence="8">
    <location>
        <position position="187"/>
    </location>
</feature>
<dbReference type="Gene3D" id="3.30.390.10">
    <property type="entry name" value="Enolase-like, N-terminal domain"/>
    <property type="match status" value="1"/>
</dbReference>
<dbReference type="GO" id="GO:0018850">
    <property type="term" value="F:chloromuconate cycloisomerase activity"/>
    <property type="evidence" value="ECO:0007669"/>
    <property type="project" value="InterPro"/>
</dbReference>
<name>A0A1E3EPS9_BRAEL</name>
<evidence type="ECO:0000259" key="9">
    <source>
        <dbReference type="SMART" id="SM00922"/>
    </source>
</evidence>
<dbReference type="Proteomes" id="UP000673383">
    <property type="component" value="Unassembled WGS sequence"/>
</dbReference>
<dbReference type="SFLD" id="SFLDG00180">
    <property type="entry name" value="muconate_cycloisomerase"/>
    <property type="match status" value="1"/>
</dbReference>
<dbReference type="GO" id="GO:0030145">
    <property type="term" value="F:manganese ion binding"/>
    <property type="evidence" value="ECO:0007669"/>
    <property type="project" value="InterPro"/>
</dbReference>
<accession>A0A1E3EPS9</accession>
<dbReference type="eggNOG" id="COG4948">
    <property type="taxonomic scope" value="Bacteria"/>
</dbReference>
<dbReference type="SFLD" id="SFLDS00001">
    <property type="entry name" value="Enolase"/>
    <property type="match status" value="1"/>
</dbReference>
<evidence type="ECO:0000256" key="4">
    <source>
        <dbReference type="ARBA" id="ARBA00022723"/>
    </source>
</evidence>
<keyword evidence="5" id="KW-0058">Aromatic hydrocarbons catabolism</keyword>
<comment type="pathway">
    <text evidence="2">Aromatic compound metabolism.</text>
</comment>
<dbReference type="AlphaFoldDB" id="A0A1E3EPS9"/>
<comment type="similarity">
    <text evidence="3">Belongs to the mandelate racemase/muconate lactonizing enzyme family.</text>
</comment>
<comment type="cofactor">
    <cofactor evidence="1">
        <name>Mn(2+)</name>
        <dbReference type="ChEBI" id="CHEBI:29035"/>
    </cofactor>
</comment>
<dbReference type="EMBL" id="JAFICZ010000001">
    <property type="protein sequence ID" value="MBP1298386.1"/>
    <property type="molecule type" value="Genomic_DNA"/>
</dbReference>
<dbReference type="OrthoDB" id="9775913at2"/>
<evidence type="ECO:0000256" key="3">
    <source>
        <dbReference type="ARBA" id="ARBA00008031"/>
    </source>
</evidence>
<dbReference type="InterPro" id="IPR013370">
    <property type="entry name" value="Chloromuconate_cycloisomerase"/>
</dbReference>
<dbReference type="GO" id="GO:0018849">
    <property type="term" value="F:muconate cycloisomerase activity"/>
    <property type="evidence" value="ECO:0007669"/>
    <property type="project" value="UniProtKB-EC"/>
</dbReference>
<keyword evidence="6" id="KW-0464">Manganese</keyword>
<evidence type="ECO:0000256" key="7">
    <source>
        <dbReference type="ARBA" id="ARBA00023235"/>
    </source>
</evidence>
<dbReference type="SMART" id="SM00922">
    <property type="entry name" value="MR_MLE"/>
    <property type="match status" value="1"/>
</dbReference>
<dbReference type="STRING" id="29448.QU41_35065"/>
<evidence type="ECO:0000256" key="6">
    <source>
        <dbReference type="ARBA" id="ARBA00023211"/>
    </source>
</evidence>
<dbReference type="PANTHER" id="PTHR48073:SF2">
    <property type="entry name" value="O-SUCCINYLBENZOATE SYNTHASE"/>
    <property type="match status" value="1"/>
</dbReference>
<organism evidence="10 11">
    <name type="scientific">Bradyrhizobium elkanii</name>
    <dbReference type="NCBI Taxonomy" id="29448"/>
    <lineage>
        <taxon>Bacteria</taxon>
        <taxon>Pseudomonadati</taxon>
        <taxon>Pseudomonadota</taxon>
        <taxon>Alphaproteobacteria</taxon>
        <taxon>Hyphomicrobiales</taxon>
        <taxon>Nitrobacteraceae</taxon>
        <taxon>Bradyrhizobium</taxon>
    </lineage>
</organism>
<comment type="caution">
    <text evidence="10">The sequence shown here is derived from an EMBL/GenBank/DDBJ whole genome shotgun (WGS) entry which is preliminary data.</text>
</comment>
<evidence type="ECO:0000256" key="5">
    <source>
        <dbReference type="ARBA" id="ARBA00022797"/>
    </source>
</evidence>
<dbReference type="Gene3D" id="3.20.20.120">
    <property type="entry name" value="Enolase-like C-terminal domain"/>
    <property type="match status" value="1"/>
</dbReference>
<keyword evidence="4" id="KW-0479">Metal-binding</keyword>
<evidence type="ECO:0000313" key="11">
    <source>
        <dbReference type="Proteomes" id="UP000673383"/>
    </source>
</evidence>
<dbReference type="GO" id="GO:0006518">
    <property type="term" value="P:peptide metabolic process"/>
    <property type="evidence" value="ECO:0007669"/>
    <property type="project" value="UniProtKB-ARBA"/>
</dbReference>
<dbReference type="InterPro" id="IPR036849">
    <property type="entry name" value="Enolase-like_C_sf"/>
</dbReference>
<feature type="domain" description="Mandelate racemase/muconate lactonizing enzyme C-terminal" evidence="9">
    <location>
        <begin position="169"/>
        <end position="263"/>
    </location>
</feature>
<dbReference type="Pfam" id="PF02746">
    <property type="entry name" value="MR_MLE_N"/>
    <property type="match status" value="1"/>
</dbReference>
<evidence type="ECO:0000313" key="10">
    <source>
        <dbReference type="EMBL" id="MBP1298386.1"/>
    </source>
</evidence>
<dbReference type="InterPro" id="IPR029065">
    <property type="entry name" value="Enolase_C-like"/>
</dbReference>
<evidence type="ECO:0000256" key="2">
    <source>
        <dbReference type="ARBA" id="ARBA00005211"/>
    </source>
</evidence>
<evidence type="ECO:0000256" key="8">
    <source>
        <dbReference type="PIRSR" id="PIRSR613370-1"/>
    </source>
</evidence>
<dbReference type="GO" id="GO:0000287">
    <property type="term" value="F:magnesium ion binding"/>
    <property type="evidence" value="ECO:0007669"/>
    <property type="project" value="UniProtKB-ARBA"/>
</dbReference>
<dbReference type="NCBIfam" id="TIGR02534">
    <property type="entry name" value="mucon_cyclo"/>
    <property type="match status" value="1"/>
</dbReference>
<dbReference type="GO" id="GO:0009063">
    <property type="term" value="P:amino acid catabolic process"/>
    <property type="evidence" value="ECO:0007669"/>
    <property type="project" value="InterPro"/>
</dbReference>
<reference evidence="10" key="1">
    <citation type="submission" date="2021-02" db="EMBL/GenBank/DDBJ databases">
        <title>Genomic Encyclopedia of Type Strains, Phase IV (KMG-V): Genome sequencing to study the core and pangenomes of soil and plant-associated prokaryotes.</title>
        <authorList>
            <person name="Whitman W."/>
        </authorList>
    </citation>
    <scope>NUCLEOTIDE SEQUENCE</scope>
    <source>
        <strain evidence="10">USDA 406</strain>
    </source>
</reference>
<dbReference type="InterPro" id="IPR018110">
    <property type="entry name" value="Mandel_Rmase/mucon_lact_enz_CS"/>
</dbReference>